<sequence>MAGLISPAALSSGDCFSFSPFCRQIPRDFSTVAGFLRVKNGADLHQRMKRAHFRVSGNAEDMSKSRISANSDGSMFKNGIRGARPSKSLGSSEYSYSSGGLEKLDFDIVIIGAGIIGLTIARQLLLNTDLSVAIVDAKGPCAGATGAGQGYIWMGYRTPESDKWELEARSKQLWEEFVQELEASGLEPLKLLGWKKTGSLLVGTTSEESSALQERVKLLSKAGIRAEFFSASSMHLIEPAVEVGKEGGALFIPDDSQIDAKLAVSFIQEKNRVFTSQGRYEEFFEEPAVHFLRSNQKGHIEGVQTSKRVLYGSKAVILAAGAWSCSLIEKMAEELSFPLHVPVEPRKGHLLVLERPQTLQLNHGLMEIGYCNHQIASVLPDVSSRSIVHSSLHSLSVSMTATIDSEGSLVLGSSRQFAGFDCEPEDVVVNSIFERAAKFLPALNKNSLRELLKGGHIRIGLRPYMPDGKPIIGPVPNLPKLMLATGHEGAGLCMAFGTAEMVVEMILGNATKIDCRPFSPKDRCCK</sequence>
<dbReference type="GO" id="GO:0016491">
    <property type="term" value="F:oxidoreductase activity"/>
    <property type="evidence" value="ECO:0007669"/>
    <property type="project" value="UniProtKB-KW"/>
</dbReference>
<dbReference type="Pfam" id="PF01266">
    <property type="entry name" value="DAO"/>
    <property type="match status" value="1"/>
</dbReference>
<dbReference type="SUPFAM" id="SSF51905">
    <property type="entry name" value="FAD/NAD(P)-binding domain"/>
    <property type="match status" value="1"/>
</dbReference>
<evidence type="ECO:0000256" key="3">
    <source>
        <dbReference type="ARBA" id="ARBA00046185"/>
    </source>
</evidence>
<dbReference type="OMA" id="GCGTLWL"/>
<dbReference type="PANTHER" id="PTHR13847:SF287">
    <property type="entry name" value="FAD-DEPENDENT OXIDOREDUCTASE DOMAIN-CONTAINING PROTEIN 1"/>
    <property type="match status" value="1"/>
</dbReference>
<keyword evidence="1" id="KW-0560">Oxidoreductase</keyword>
<dbReference type="AlphaFoldDB" id="B8LN30"/>
<dbReference type="EMBL" id="EF677219">
    <property type="protein sequence ID" value="ABR17060.1"/>
    <property type="molecule type" value="mRNA"/>
</dbReference>
<dbReference type="SUPFAM" id="SSF54373">
    <property type="entry name" value="FAD-linked reductases, C-terminal domain"/>
    <property type="match status" value="1"/>
</dbReference>
<name>B8LN30_PICSI</name>
<dbReference type="Gene3D" id="3.30.9.10">
    <property type="entry name" value="D-Amino Acid Oxidase, subunit A, domain 2"/>
    <property type="match status" value="1"/>
</dbReference>
<comment type="function">
    <text evidence="3">Required for the assembly of the mitochondrial membrane respiratory chain NADH dehydrogenase (Complex I). Involved in mid-late stages of complex I assembly.</text>
</comment>
<feature type="domain" description="FAD dependent oxidoreductase" evidence="4">
    <location>
        <begin position="107"/>
        <end position="505"/>
    </location>
</feature>
<accession>B8LN30</accession>
<evidence type="ECO:0000313" key="5">
    <source>
        <dbReference type="EMBL" id="ABR17060.1"/>
    </source>
</evidence>
<protein>
    <recommendedName>
        <fullName evidence="2">FAD-dependent oxidoreductase domain-containing protein 1</fullName>
    </recommendedName>
</protein>
<dbReference type="GO" id="GO:0005737">
    <property type="term" value="C:cytoplasm"/>
    <property type="evidence" value="ECO:0007669"/>
    <property type="project" value="TreeGrafter"/>
</dbReference>
<proteinExistence type="evidence at transcript level"/>
<dbReference type="PANTHER" id="PTHR13847">
    <property type="entry name" value="SARCOSINE DEHYDROGENASE-RELATED"/>
    <property type="match status" value="1"/>
</dbReference>
<organism evidence="5">
    <name type="scientific">Picea sitchensis</name>
    <name type="common">Sitka spruce</name>
    <name type="synonym">Pinus sitchensis</name>
    <dbReference type="NCBI Taxonomy" id="3332"/>
    <lineage>
        <taxon>Eukaryota</taxon>
        <taxon>Viridiplantae</taxon>
        <taxon>Streptophyta</taxon>
        <taxon>Embryophyta</taxon>
        <taxon>Tracheophyta</taxon>
        <taxon>Spermatophyta</taxon>
        <taxon>Pinopsida</taxon>
        <taxon>Pinidae</taxon>
        <taxon>Conifers I</taxon>
        <taxon>Pinales</taxon>
        <taxon>Pinaceae</taxon>
        <taxon>Picea</taxon>
    </lineage>
</organism>
<dbReference type="InterPro" id="IPR036188">
    <property type="entry name" value="FAD/NAD-bd_sf"/>
</dbReference>
<evidence type="ECO:0000256" key="1">
    <source>
        <dbReference type="ARBA" id="ARBA00023002"/>
    </source>
</evidence>
<evidence type="ECO:0000256" key="2">
    <source>
        <dbReference type="ARBA" id="ARBA00039785"/>
    </source>
</evidence>
<dbReference type="InterPro" id="IPR006076">
    <property type="entry name" value="FAD-dep_OxRdtase"/>
</dbReference>
<evidence type="ECO:0000259" key="4">
    <source>
        <dbReference type="Pfam" id="PF01266"/>
    </source>
</evidence>
<dbReference type="Gene3D" id="3.50.50.60">
    <property type="entry name" value="FAD/NAD(P)-binding domain"/>
    <property type="match status" value="1"/>
</dbReference>
<reference evidence="5" key="1">
    <citation type="submission" date="2007-06" db="EMBL/GenBank/DDBJ databases">
        <title>Full length cDNA sequences from Sitka Spruce (Picea sitchensis).</title>
        <authorList>
            <person name="Ralph S.G."/>
            <person name="Chun H.E."/>
            <person name="Liao N."/>
            <person name="Ali J."/>
            <person name="Reid K."/>
            <person name="Kolosova N."/>
            <person name="Cooper N."/>
            <person name="Cullis C."/>
            <person name="Jancsik S."/>
            <person name="Moore R."/>
            <person name="Mayo M."/>
            <person name="Wagner S."/>
            <person name="Holt R.A."/>
            <person name="Jones S.J.M."/>
            <person name="Marra M.A."/>
            <person name="Ritland C.E."/>
            <person name="Ritland K."/>
            <person name="Bohlmann J."/>
        </authorList>
    </citation>
    <scope>NUCLEOTIDE SEQUENCE</scope>
    <source>
        <tissue evidence="5">Green portion of the leader tissue</tissue>
    </source>
</reference>